<keyword evidence="2 5" id="KW-0963">Cytoplasm</keyword>
<evidence type="ECO:0000256" key="4">
    <source>
        <dbReference type="ARBA" id="ARBA00022917"/>
    </source>
</evidence>
<comment type="similarity">
    <text evidence="5">Belongs to the eIF-3 subunit M family.</text>
</comment>
<proteinExistence type="evidence at transcript level"/>
<dbReference type="Pfam" id="PF01399">
    <property type="entry name" value="PCI"/>
    <property type="match status" value="1"/>
</dbReference>
<dbReference type="InterPro" id="IPR000717">
    <property type="entry name" value="PCI_dom"/>
</dbReference>
<organism evidence="7">
    <name type="scientific">Caligus clemensi</name>
    <name type="common">Sea louse</name>
    <dbReference type="NCBI Taxonomy" id="344056"/>
    <lineage>
        <taxon>Eukaryota</taxon>
        <taxon>Metazoa</taxon>
        <taxon>Ecdysozoa</taxon>
        <taxon>Arthropoda</taxon>
        <taxon>Crustacea</taxon>
        <taxon>Multicrustacea</taxon>
        <taxon>Hexanauplia</taxon>
        <taxon>Copepoda</taxon>
        <taxon>Siphonostomatoida</taxon>
        <taxon>Caligidae</taxon>
        <taxon>Caligus</taxon>
    </lineage>
</organism>
<comment type="subcellular location">
    <subcellularLocation>
        <location evidence="5">Cytoplasm</location>
    </subcellularLocation>
</comment>
<dbReference type="InterPro" id="IPR027528">
    <property type="entry name" value="eIF3m"/>
</dbReference>
<dbReference type="AlphaFoldDB" id="C1C258"/>
<gene>
    <name evidence="7" type="primary">EIF3M</name>
</gene>
<dbReference type="InterPro" id="IPR040750">
    <property type="entry name" value="eIF3m_C_helix"/>
</dbReference>
<evidence type="ECO:0000259" key="6">
    <source>
        <dbReference type="PROSITE" id="PS50250"/>
    </source>
</evidence>
<dbReference type="SUPFAM" id="SSF46785">
    <property type="entry name" value="Winged helix' DNA-binding domain"/>
    <property type="match status" value="1"/>
</dbReference>
<keyword evidence="4 5" id="KW-0648">Protein biosynthesis</keyword>
<dbReference type="GO" id="GO:0071541">
    <property type="term" value="C:eukaryotic translation initiation factor 3 complex, eIF3m"/>
    <property type="evidence" value="ECO:0007669"/>
    <property type="project" value="UniProtKB-UniRule"/>
</dbReference>
<accession>C1C258</accession>
<evidence type="ECO:0000256" key="5">
    <source>
        <dbReference type="HAMAP-Rule" id="MF_03012"/>
    </source>
</evidence>
<dbReference type="PANTHER" id="PTHR15350">
    <property type="entry name" value="COP9 SIGNALOSOME COMPLEX SUBUNIT 7/DENDRITIC CELL PROTEIN GA17"/>
    <property type="match status" value="1"/>
</dbReference>
<dbReference type="GO" id="GO:0001732">
    <property type="term" value="P:formation of cytoplasmic translation initiation complex"/>
    <property type="evidence" value="ECO:0007669"/>
    <property type="project" value="UniProtKB-UniRule"/>
</dbReference>
<dbReference type="GO" id="GO:0003743">
    <property type="term" value="F:translation initiation factor activity"/>
    <property type="evidence" value="ECO:0007669"/>
    <property type="project" value="UniProtKB-UniRule"/>
</dbReference>
<comment type="function">
    <text evidence="5">Component of the eukaryotic translation initiation factor 3 (eIF-3) complex, which is involved in protein synthesis of a specialized repertoire of mRNAs and, together with other initiation factors, stimulates binding of mRNA and methionyl-tRNAi to the 40S ribosome. The eIF-3 complex specifically targets and initiates translation of a subset of mRNAs involved in cell proliferation.</text>
</comment>
<sequence>MMMNVPAFIDISPEKRAEELRSYFHSLGAEISLENSGKGLDDGLHKIIGVCDVSFKAPSSVSGSVGEEPSSSSVESVLNGILSLLSLGSPEKSKNLILAFCDKLCKADERVGDICLKVLWALYESLPAEGAGSMRICVYLHLLSLADRVGAIQTVYSSMEELKASFQGAQPQQLQEMLRLLHQALLNAQKSEEASIVMIELLRTYTMDNASQAREEAQRCIIASLADPQTFLLDHLLQLTPVKFLEGELIHDLLKIFVFEKLEAYEKFYGSHKEFVTSLGLKHESNLTKMKLLTFMQLAETQSELSFAEIQTHLNLKEEEVEFFVIDLLKTKLVRAKLDQANKIVHVSSTMHRTFTKQHWNKLHSLLTGWKTNLHTVREQLSHWAEAQLEMKEKQV</sequence>
<dbReference type="PANTHER" id="PTHR15350:SF2">
    <property type="entry name" value="EUKARYOTIC TRANSLATION INITIATION FACTOR 3 SUBUNIT M"/>
    <property type="match status" value="1"/>
</dbReference>
<evidence type="ECO:0000256" key="2">
    <source>
        <dbReference type="ARBA" id="ARBA00022490"/>
    </source>
</evidence>
<dbReference type="Pfam" id="PF18005">
    <property type="entry name" value="eIF3m_C_helix"/>
    <property type="match status" value="1"/>
</dbReference>
<dbReference type="GO" id="GO:0016282">
    <property type="term" value="C:eukaryotic 43S preinitiation complex"/>
    <property type="evidence" value="ECO:0007669"/>
    <property type="project" value="UniProtKB-UniRule"/>
</dbReference>
<dbReference type="EMBL" id="BT080937">
    <property type="protein sequence ID" value="ACO15361.1"/>
    <property type="molecule type" value="mRNA"/>
</dbReference>
<dbReference type="InterPro" id="IPR045237">
    <property type="entry name" value="COPS7/eIF3m"/>
</dbReference>
<comment type="similarity">
    <text evidence="1">Belongs to the CSN7/EIF3M family. CSN7 subfamily.</text>
</comment>
<dbReference type="GO" id="GO:0033290">
    <property type="term" value="C:eukaryotic 48S preinitiation complex"/>
    <property type="evidence" value="ECO:0007669"/>
    <property type="project" value="UniProtKB-UniRule"/>
</dbReference>
<evidence type="ECO:0000256" key="1">
    <source>
        <dbReference type="ARBA" id="ARBA00008482"/>
    </source>
</evidence>
<dbReference type="HAMAP" id="MF_03012">
    <property type="entry name" value="eIF3m"/>
    <property type="match status" value="1"/>
</dbReference>
<evidence type="ECO:0000313" key="7">
    <source>
        <dbReference type="EMBL" id="ACO15361.1"/>
    </source>
</evidence>
<comment type="subunit">
    <text evidence="5">Component of the eukaryotic translation initiation factor 3 (eIF-3) complex.</text>
</comment>
<keyword evidence="3 5" id="KW-0396">Initiation factor</keyword>
<name>C1C258_CALCM</name>
<dbReference type="PROSITE" id="PS50250">
    <property type="entry name" value="PCI"/>
    <property type="match status" value="1"/>
</dbReference>
<dbReference type="SMART" id="SM00088">
    <property type="entry name" value="PINT"/>
    <property type="match status" value="1"/>
</dbReference>
<reference evidence="7" key="1">
    <citation type="submission" date="2009-03" db="EMBL/GenBank/DDBJ databases">
        <title>Caligus clemensi ESTs and full-length cDNAs.</title>
        <authorList>
            <person name="Yasuike M."/>
            <person name="von Schalburg K."/>
            <person name="Cooper G."/>
            <person name="Leong J."/>
            <person name="Jones S.R.M."/>
            <person name="Koop B.F."/>
        </authorList>
    </citation>
    <scope>NUCLEOTIDE SEQUENCE</scope>
    <source>
        <tissue evidence="7">Whole</tissue>
    </source>
</reference>
<protein>
    <recommendedName>
        <fullName evidence="5">Eukaryotic translation initiation factor 3 subunit M</fullName>
        <shortName evidence="5">eIF3m</shortName>
    </recommendedName>
</protein>
<feature type="domain" description="PCI" evidence="6">
    <location>
        <begin position="193"/>
        <end position="352"/>
    </location>
</feature>
<dbReference type="InterPro" id="IPR036390">
    <property type="entry name" value="WH_DNA-bd_sf"/>
</dbReference>
<evidence type="ECO:0000256" key="3">
    <source>
        <dbReference type="ARBA" id="ARBA00022540"/>
    </source>
</evidence>